<protein>
    <submittedName>
        <fullName evidence="2">Mynd finger family protein</fullName>
    </submittedName>
</protein>
<reference evidence="2" key="1">
    <citation type="submission" date="2023-02" db="EMBL/GenBank/DDBJ databases">
        <title>Colletotrichum kahawae CIFC_Que2 genome sequencing and assembly.</title>
        <authorList>
            <person name="Baroncelli R."/>
        </authorList>
    </citation>
    <scope>NUCLEOTIDE SEQUENCE</scope>
    <source>
        <strain evidence="2">CIFC_Que2</strain>
    </source>
</reference>
<sequence>MHRMDCQSFIRSQSWQPDWFLQRRAPDFLHSQAVEDILLIKRASNFLWSNVPALDVINITQNEGLTDQEHFNLLFAPSGDLRNVVKTFADLPATSTNQIEVTLNDGMFVIVARNVIILLIALLVEDVEEAIECIIHVWYSALIRKSDMKILQKVVLPEIQEVCNIIEAEPNPEGSLHFRHLQVGKAHLMIDLPEELWFALRDFVQIPKGLTAKRANAIRQSVTLSRDNQDLNDRTRLYQSGGHRLAHARFREDGLLLPFGARRDEFNQPNPTFFQNADSWPMSDNFGPLTEWPQKDVHETYSGPATADLYGKLYNYLRVMLRKFLRRITDHETCFRLFHMKKFDHFVKHMPTDWFDRIEIRLSRGTSSAVLYVWEYTNAQH</sequence>
<dbReference type="EMBL" id="VYYT01000019">
    <property type="protein sequence ID" value="KAK2777395.1"/>
    <property type="molecule type" value="Genomic_DNA"/>
</dbReference>
<evidence type="ECO:0000313" key="3">
    <source>
        <dbReference type="Proteomes" id="UP001281614"/>
    </source>
</evidence>
<accession>A0AAD9YSD1</accession>
<proteinExistence type="predicted"/>
<dbReference type="Pfam" id="PF14737">
    <property type="entry name" value="DUF4470"/>
    <property type="match status" value="1"/>
</dbReference>
<comment type="caution">
    <text evidence="2">The sequence shown here is derived from an EMBL/GenBank/DDBJ whole genome shotgun (WGS) entry which is preliminary data.</text>
</comment>
<feature type="domain" description="DUF4470" evidence="1">
    <location>
        <begin position="47"/>
        <end position="143"/>
    </location>
</feature>
<dbReference type="InterPro" id="IPR027974">
    <property type="entry name" value="DUF4470"/>
</dbReference>
<evidence type="ECO:0000313" key="2">
    <source>
        <dbReference type="EMBL" id="KAK2777395.1"/>
    </source>
</evidence>
<keyword evidence="3" id="KW-1185">Reference proteome</keyword>
<evidence type="ECO:0000259" key="1">
    <source>
        <dbReference type="Pfam" id="PF14737"/>
    </source>
</evidence>
<dbReference type="AlphaFoldDB" id="A0AAD9YSD1"/>
<dbReference type="Proteomes" id="UP001281614">
    <property type="component" value="Unassembled WGS sequence"/>
</dbReference>
<organism evidence="2 3">
    <name type="scientific">Colletotrichum kahawae</name>
    <name type="common">Coffee berry disease fungus</name>
    <dbReference type="NCBI Taxonomy" id="34407"/>
    <lineage>
        <taxon>Eukaryota</taxon>
        <taxon>Fungi</taxon>
        <taxon>Dikarya</taxon>
        <taxon>Ascomycota</taxon>
        <taxon>Pezizomycotina</taxon>
        <taxon>Sordariomycetes</taxon>
        <taxon>Hypocreomycetidae</taxon>
        <taxon>Glomerellales</taxon>
        <taxon>Glomerellaceae</taxon>
        <taxon>Colletotrichum</taxon>
        <taxon>Colletotrichum gloeosporioides species complex</taxon>
    </lineage>
</organism>
<gene>
    <name evidence="2" type="ORF">CKAH01_12080</name>
</gene>
<name>A0AAD9YSD1_COLKA</name>